<feature type="transmembrane region" description="Helical" evidence="1">
    <location>
        <begin position="202"/>
        <end position="221"/>
    </location>
</feature>
<dbReference type="OrthoDB" id="70250at2759"/>
<protein>
    <recommendedName>
        <fullName evidence="4">Phosphatidylinositol N-acetylglucosaminyltransferase subunit Q</fullName>
    </recommendedName>
</protein>
<dbReference type="PANTHER" id="PTHR21329:SF3">
    <property type="entry name" value="PHOSPHATIDYLINOSITOL N-ACETYLGLUCOSAMINYLTRANSFERASE SUBUNIT Q"/>
    <property type="match status" value="1"/>
</dbReference>
<reference evidence="2" key="1">
    <citation type="submission" date="2020-11" db="EMBL/GenBank/DDBJ databases">
        <authorList>
            <person name="Tran Van P."/>
        </authorList>
    </citation>
    <scope>NUCLEOTIDE SEQUENCE</scope>
</reference>
<accession>A0A7R8XEH7</accession>
<gene>
    <name evidence="2" type="ORF">DSTB1V02_LOCUS5632</name>
</gene>
<keyword evidence="3" id="KW-1185">Reference proteome</keyword>
<dbReference type="AlphaFoldDB" id="A0A7R8XEH7"/>
<dbReference type="GO" id="GO:0006506">
    <property type="term" value="P:GPI anchor biosynthetic process"/>
    <property type="evidence" value="ECO:0007669"/>
    <property type="project" value="InterPro"/>
</dbReference>
<dbReference type="Proteomes" id="UP000677054">
    <property type="component" value="Unassembled WGS sequence"/>
</dbReference>
<dbReference type="EMBL" id="CAJPEV010000948">
    <property type="protein sequence ID" value="CAG0889697.1"/>
    <property type="molecule type" value="Genomic_DNA"/>
</dbReference>
<proteinExistence type="predicted"/>
<organism evidence="2">
    <name type="scientific">Darwinula stevensoni</name>
    <dbReference type="NCBI Taxonomy" id="69355"/>
    <lineage>
        <taxon>Eukaryota</taxon>
        <taxon>Metazoa</taxon>
        <taxon>Ecdysozoa</taxon>
        <taxon>Arthropoda</taxon>
        <taxon>Crustacea</taxon>
        <taxon>Oligostraca</taxon>
        <taxon>Ostracoda</taxon>
        <taxon>Podocopa</taxon>
        <taxon>Podocopida</taxon>
        <taxon>Darwinulocopina</taxon>
        <taxon>Darwinuloidea</taxon>
        <taxon>Darwinulidae</taxon>
        <taxon>Darwinula</taxon>
    </lineage>
</organism>
<dbReference type="Pfam" id="PF05024">
    <property type="entry name" value="Gpi1"/>
    <property type="match status" value="1"/>
</dbReference>
<keyword evidence="1" id="KW-1133">Transmembrane helix</keyword>
<name>A0A7R8XEH7_9CRUS</name>
<dbReference type="GO" id="GO:0016020">
    <property type="term" value="C:membrane"/>
    <property type="evidence" value="ECO:0007669"/>
    <property type="project" value="InterPro"/>
</dbReference>
<evidence type="ECO:0000313" key="3">
    <source>
        <dbReference type="Proteomes" id="UP000677054"/>
    </source>
</evidence>
<evidence type="ECO:0000256" key="1">
    <source>
        <dbReference type="SAM" id="Phobius"/>
    </source>
</evidence>
<feature type="transmembrane region" description="Helical" evidence="1">
    <location>
        <begin position="297"/>
        <end position="321"/>
    </location>
</feature>
<keyword evidence="1" id="KW-0472">Membrane</keyword>
<dbReference type="EMBL" id="LR900465">
    <property type="protein sequence ID" value="CAD7245765.1"/>
    <property type="molecule type" value="Genomic_DNA"/>
</dbReference>
<dbReference type="GO" id="GO:0005783">
    <property type="term" value="C:endoplasmic reticulum"/>
    <property type="evidence" value="ECO:0007669"/>
    <property type="project" value="TreeGrafter"/>
</dbReference>
<evidence type="ECO:0008006" key="4">
    <source>
        <dbReference type="Google" id="ProtNLM"/>
    </source>
</evidence>
<sequence length="474" mass="53661">MNLIHIYAPMDIFNHVVDAILYGKTEKDGSVAVCYVTSTKGNSGHSHEKNKEAGALSHQDVIIGFLTSEARRSRISTVVNGMPKNDIFVVMDTSGGDVVVLDVFMNGIELDSVDITCSLYSPTDFLVSQGPFEQLLKEQSPVICSFFCQLYSKVRQLSSAMRDLTGRFRIRGINFVACTALDVMMGYWIVQYLQNLFTERDLLDFFLLCADSVVSYLQNVLNWIMGVPVGLKLNAPLNSALGNFFLYHIYLWKTYIVVIRPMLLWLFGVMITMGHMGVSFQICILRDLLALATFHVYCFYVYAARLYNLLVAALASLWRLFRGKKWNPLRERVDSCSYDVDQLFVGTLGFTVLLFLLPTALVYYIVFASLRMIILCLEGALSRICYLLNVLPLQTILLWFCRSPQLAGGIRLEPLSRSTTSLRYSQVNLRIQVVVDGFWHALSSSVPIVFPRHEALPWKDVLHSLIIGKIIYPL</sequence>
<feature type="transmembrane region" description="Helical" evidence="1">
    <location>
        <begin position="233"/>
        <end position="250"/>
    </location>
</feature>
<feature type="transmembrane region" description="Helical" evidence="1">
    <location>
        <begin position="343"/>
        <end position="368"/>
    </location>
</feature>
<dbReference type="InterPro" id="IPR007720">
    <property type="entry name" value="PigQ/GPI1"/>
</dbReference>
<feature type="transmembrane region" description="Helical" evidence="1">
    <location>
        <begin position="380"/>
        <end position="400"/>
    </location>
</feature>
<keyword evidence="1" id="KW-0812">Transmembrane</keyword>
<feature type="transmembrane region" description="Helical" evidence="1">
    <location>
        <begin position="172"/>
        <end position="190"/>
    </location>
</feature>
<dbReference type="PANTHER" id="PTHR21329">
    <property type="entry name" value="PHOSPHATIDYLINOSITOL N-ACETYLGLUCOSAMINYLTRANSFERASE SUBUNIT Q-RELATED"/>
    <property type="match status" value="1"/>
</dbReference>
<feature type="transmembrane region" description="Helical" evidence="1">
    <location>
        <begin position="262"/>
        <end position="285"/>
    </location>
</feature>
<evidence type="ECO:0000313" key="2">
    <source>
        <dbReference type="EMBL" id="CAD7245765.1"/>
    </source>
</evidence>